<protein>
    <submittedName>
        <fullName evidence="2">Uncharacterized protein</fullName>
    </submittedName>
</protein>
<comment type="caution">
    <text evidence="2">The sequence shown here is derived from an EMBL/GenBank/DDBJ whole genome shotgun (WGS) entry which is preliminary data.</text>
</comment>
<evidence type="ECO:0000313" key="2">
    <source>
        <dbReference type="EMBL" id="KAL0272972.1"/>
    </source>
</evidence>
<dbReference type="AlphaFoldDB" id="A0AAW2HT75"/>
<evidence type="ECO:0000256" key="1">
    <source>
        <dbReference type="SAM" id="MobiDB-lite"/>
    </source>
</evidence>
<reference evidence="2" key="1">
    <citation type="journal article" date="2024" name="Gigascience">
        <title>Chromosome-level genome of the poultry shaft louse Menopon gallinae provides insight into the host-switching and adaptive evolution of parasitic lice.</title>
        <authorList>
            <person name="Xu Y."/>
            <person name="Ma L."/>
            <person name="Liu S."/>
            <person name="Liang Y."/>
            <person name="Liu Q."/>
            <person name="He Z."/>
            <person name="Tian L."/>
            <person name="Duan Y."/>
            <person name="Cai W."/>
            <person name="Li H."/>
            <person name="Song F."/>
        </authorList>
    </citation>
    <scope>NUCLEOTIDE SEQUENCE</scope>
    <source>
        <strain evidence="2">Cailab_2023a</strain>
    </source>
</reference>
<dbReference type="EMBL" id="JARGDH010000003">
    <property type="protein sequence ID" value="KAL0272972.1"/>
    <property type="molecule type" value="Genomic_DNA"/>
</dbReference>
<organism evidence="2">
    <name type="scientific">Menopon gallinae</name>
    <name type="common">poultry shaft louse</name>
    <dbReference type="NCBI Taxonomy" id="328185"/>
    <lineage>
        <taxon>Eukaryota</taxon>
        <taxon>Metazoa</taxon>
        <taxon>Ecdysozoa</taxon>
        <taxon>Arthropoda</taxon>
        <taxon>Hexapoda</taxon>
        <taxon>Insecta</taxon>
        <taxon>Pterygota</taxon>
        <taxon>Neoptera</taxon>
        <taxon>Paraneoptera</taxon>
        <taxon>Psocodea</taxon>
        <taxon>Troctomorpha</taxon>
        <taxon>Phthiraptera</taxon>
        <taxon>Amblycera</taxon>
        <taxon>Menoponidae</taxon>
        <taxon>Menopon</taxon>
    </lineage>
</organism>
<name>A0AAW2HT75_9NEOP</name>
<accession>A0AAW2HT75</accession>
<feature type="region of interest" description="Disordered" evidence="1">
    <location>
        <begin position="41"/>
        <end position="78"/>
    </location>
</feature>
<gene>
    <name evidence="2" type="ORF">PYX00_005759</name>
</gene>
<sequence length="94" mass="11079">MGVKCYFRRLRKNERFGGRRTFNFRRRSIWDVMQCLKDPRNFRPRGTTTSEAEEPFKARGKVSPHSRSCDTGRKSTSQALTFPTEKFPGAFTRR</sequence>
<proteinExistence type="predicted"/>